<evidence type="ECO:0000256" key="4">
    <source>
        <dbReference type="ARBA" id="ARBA00022741"/>
    </source>
</evidence>
<keyword evidence="11" id="KW-1185">Reference proteome</keyword>
<dbReference type="Pfam" id="PF00069">
    <property type="entry name" value="Pkinase"/>
    <property type="match status" value="1"/>
</dbReference>
<dbReference type="SUPFAM" id="SSF56112">
    <property type="entry name" value="Protein kinase-like (PK-like)"/>
    <property type="match status" value="1"/>
</dbReference>
<evidence type="ECO:0000256" key="6">
    <source>
        <dbReference type="ARBA" id="ARBA00022840"/>
    </source>
</evidence>
<evidence type="ECO:0000313" key="10">
    <source>
        <dbReference type="EMBL" id="GES15500.1"/>
    </source>
</evidence>
<evidence type="ECO:0000256" key="2">
    <source>
        <dbReference type="ARBA" id="ARBA00022527"/>
    </source>
</evidence>
<dbReference type="AlphaFoldDB" id="A0A5M3X386"/>
<keyword evidence="8" id="KW-0472">Membrane</keyword>
<feature type="binding site" evidence="7">
    <location>
        <position position="40"/>
    </location>
    <ligand>
        <name>ATP</name>
        <dbReference type="ChEBI" id="CHEBI:30616"/>
    </ligand>
</feature>
<keyword evidence="2" id="KW-0723">Serine/threonine-protein kinase</keyword>
<dbReference type="Gene3D" id="3.30.200.20">
    <property type="entry name" value="Phosphorylase Kinase, domain 1"/>
    <property type="match status" value="1"/>
</dbReference>
<evidence type="ECO:0000256" key="5">
    <source>
        <dbReference type="ARBA" id="ARBA00022777"/>
    </source>
</evidence>
<evidence type="ECO:0000256" key="1">
    <source>
        <dbReference type="ARBA" id="ARBA00012513"/>
    </source>
</evidence>
<keyword evidence="5" id="KW-0418">Kinase</keyword>
<keyword evidence="6 7" id="KW-0067">ATP-binding</keyword>
<dbReference type="GO" id="GO:0005524">
    <property type="term" value="F:ATP binding"/>
    <property type="evidence" value="ECO:0007669"/>
    <property type="project" value="UniProtKB-UniRule"/>
</dbReference>
<proteinExistence type="predicted"/>
<gene>
    <name evidence="10" type="ORF">Amac_090970</name>
</gene>
<dbReference type="InterPro" id="IPR011009">
    <property type="entry name" value="Kinase-like_dom_sf"/>
</dbReference>
<dbReference type="Gene3D" id="1.10.510.10">
    <property type="entry name" value="Transferase(Phosphotransferase) domain 1"/>
    <property type="match status" value="1"/>
</dbReference>
<keyword evidence="4 7" id="KW-0547">Nucleotide-binding</keyword>
<dbReference type="PROSITE" id="PS00108">
    <property type="entry name" value="PROTEIN_KINASE_ST"/>
    <property type="match status" value="1"/>
</dbReference>
<dbReference type="GO" id="GO:0004674">
    <property type="term" value="F:protein serine/threonine kinase activity"/>
    <property type="evidence" value="ECO:0007669"/>
    <property type="project" value="UniProtKB-KW"/>
</dbReference>
<keyword evidence="3" id="KW-0808">Transferase</keyword>
<comment type="caution">
    <text evidence="10">The sequence shown here is derived from an EMBL/GenBank/DDBJ whole genome shotgun (WGS) entry which is preliminary data.</text>
</comment>
<name>A0A5M3X386_9ACTN</name>
<dbReference type="EMBL" id="BLAE01000077">
    <property type="protein sequence ID" value="GES15500.1"/>
    <property type="molecule type" value="Genomic_DNA"/>
</dbReference>
<evidence type="ECO:0000256" key="3">
    <source>
        <dbReference type="ARBA" id="ARBA00022679"/>
    </source>
</evidence>
<evidence type="ECO:0000313" key="11">
    <source>
        <dbReference type="Proteomes" id="UP000331127"/>
    </source>
</evidence>
<keyword evidence="8" id="KW-1133">Transmembrane helix</keyword>
<dbReference type="PANTHER" id="PTHR43289:SF6">
    <property type="entry name" value="SERINE_THREONINE-PROTEIN KINASE NEKL-3"/>
    <property type="match status" value="1"/>
</dbReference>
<dbReference type="PANTHER" id="PTHR43289">
    <property type="entry name" value="MITOGEN-ACTIVATED PROTEIN KINASE KINASE KINASE 20-RELATED"/>
    <property type="match status" value="1"/>
</dbReference>
<reference evidence="10 11" key="1">
    <citation type="submission" date="2019-10" db="EMBL/GenBank/DDBJ databases">
        <title>Whole genome shotgun sequence of Acrocarpospora macrocephala NBRC 16266.</title>
        <authorList>
            <person name="Ichikawa N."/>
            <person name="Kimura A."/>
            <person name="Kitahashi Y."/>
            <person name="Komaki H."/>
            <person name="Oguchi A."/>
        </authorList>
    </citation>
    <scope>NUCLEOTIDE SEQUENCE [LARGE SCALE GENOMIC DNA]</scope>
    <source>
        <strain evidence="10 11">NBRC 16266</strain>
    </source>
</reference>
<evidence type="ECO:0000259" key="9">
    <source>
        <dbReference type="PROSITE" id="PS50011"/>
    </source>
</evidence>
<protein>
    <recommendedName>
        <fullName evidence="1">non-specific serine/threonine protein kinase</fullName>
        <ecNumber evidence="1">2.7.11.1</ecNumber>
    </recommendedName>
</protein>
<dbReference type="PROSITE" id="PS50011">
    <property type="entry name" value="PROTEIN_KINASE_DOM"/>
    <property type="match status" value="1"/>
</dbReference>
<evidence type="ECO:0000256" key="8">
    <source>
        <dbReference type="SAM" id="Phobius"/>
    </source>
</evidence>
<organism evidence="10 11">
    <name type="scientific">Acrocarpospora macrocephala</name>
    <dbReference type="NCBI Taxonomy" id="150177"/>
    <lineage>
        <taxon>Bacteria</taxon>
        <taxon>Bacillati</taxon>
        <taxon>Actinomycetota</taxon>
        <taxon>Actinomycetes</taxon>
        <taxon>Streptosporangiales</taxon>
        <taxon>Streptosporangiaceae</taxon>
        <taxon>Acrocarpospora</taxon>
    </lineage>
</organism>
<dbReference type="InterPro" id="IPR008271">
    <property type="entry name" value="Ser/Thr_kinase_AS"/>
</dbReference>
<feature type="transmembrane region" description="Helical" evidence="8">
    <location>
        <begin position="284"/>
        <end position="306"/>
    </location>
</feature>
<accession>A0A5M3X386</accession>
<dbReference type="CDD" id="cd14014">
    <property type="entry name" value="STKc_PknB_like"/>
    <property type="match status" value="1"/>
</dbReference>
<dbReference type="SMART" id="SM00220">
    <property type="entry name" value="S_TKc"/>
    <property type="match status" value="1"/>
</dbReference>
<feature type="domain" description="Protein kinase" evidence="9">
    <location>
        <begin position="11"/>
        <end position="268"/>
    </location>
</feature>
<dbReference type="RefSeq" id="WP_170322985.1">
    <property type="nucleotide sequence ID" value="NZ_BAAAHL010000050.1"/>
</dbReference>
<dbReference type="PROSITE" id="PS00107">
    <property type="entry name" value="PROTEIN_KINASE_ATP"/>
    <property type="match status" value="1"/>
</dbReference>
<evidence type="ECO:0000256" key="7">
    <source>
        <dbReference type="PROSITE-ProRule" id="PRU10141"/>
    </source>
</evidence>
<sequence length="484" mass="52575">MEGERLVAGRYQLKRKLGQGAMGVVWEGHDTLLDRPVAVKEVMLPLGLPPGELERQLLRTGREARTAARLSHRSIVAIYDVAEEDGRPWIVMELVRAPSLEQLVREQGSLPVREVAAIGRQILSALAAAHAAGVLHRDVKPANILVTPEGRAVLTDFGIATTEHETNLPVVGMITGSPAFLAPERAEAAEFGPPSDLWSLGATLYAAVLGKSPFDRGTMIATVAAVLTEEPDFGRLHPALHPALSALLKRDPAERASVAEAERLLSLVDGGPPRQPGSRWRSRTWLIAVAAVAMVAVVGTAAWSMMSLDPPAAPVLVSPSPSPSPEPSVTPTRVSSYKRYVSPAGWTIGYPRAWTGSRAEAFTEWLSRDGGSHLGVEEVVPHAAQREMIAEIEAIRARDARDYRRVRLDRVSWSYGGAVEWESTFTPVDTASSPWLTAGVGYRELTRLLTVGDRAFLVTWTSEEARWAAQTEAMTKVLDSFRPR</sequence>
<dbReference type="InterPro" id="IPR000719">
    <property type="entry name" value="Prot_kinase_dom"/>
</dbReference>
<keyword evidence="8" id="KW-0812">Transmembrane</keyword>
<dbReference type="InterPro" id="IPR017441">
    <property type="entry name" value="Protein_kinase_ATP_BS"/>
</dbReference>
<dbReference type="Proteomes" id="UP000331127">
    <property type="component" value="Unassembled WGS sequence"/>
</dbReference>
<dbReference type="EC" id="2.7.11.1" evidence="1"/>